<keyword evidence="3" id="KW-1133">Transmembrane helix</keyword>
<dbReference type="AlphaFoldDB" id="A0A369QBL1"/>
<keyword evidence="2" id="KW-0812">Transmembrane</keyword>
<evidence type="ECO:0000256" key="1">
    <source>
        <dbReference type="ARBA" id="ARBA00004167"/>
    </source>
</evidence>
<name>A0A369QBL1_9SPHN</name>
<keyword evidence="7" id="KW-1185">Reference proteome</keyword>
<feature type="compositionally biased region" description="Acidic residues" evidence="5">
    <location>
        <begin position="60"/>
        <end position="78"/>
    </location>
</feature>
<dbReference type="RefSeq" id="WP_115366755.1">
    <property type="nucleotide sequence ID" value="NZ_QBKA01000002.1"/>
</dbReference>
<evidence type="ECO:0000256" key="2">
    <source>
        <dbReference type="ARBA" id="ARBA00022692"/>
    </source>
</evidence>
<dbReference type="GO" id="GO:0016020">
    <property type="term" value="C:membrane"/>
    <property type="evidence" value="ECO:0007669"/>
    <property type="project" value="UniProtKB-SubCell"/>
</dbReference>
<evidence type="ECO:0000313" key="6">
    <source>
        <dbReference type="EMBL" id="RDC60626.1"/>
    </source>
</evidence>
<sequence>MAREGSYSTIRQKPRPLTITAIILLHILAMYGLAKAFAPEMTGSVERSVVSAFTVNITAPEEEVPPPPEVEPEPDEGAQGDPGREAVAKPVAAPEPKVVIKPSKPMPKATSTGTADTSGAADQGSGTGAAGTGLGTGGGQGGDGAGNARPPVAVTKPQHISGGIDNVRDYPIPEGGRQARRGNKVTVKVTVGVDGRASNCSIFRASPDPEADRLTCQLVVDRLRFKPASDSNGNPIAAPFYWQQRWF</sequence>
<comment type="caution">
    <text evidence="6">The sequence shown here is derived from an EMBL/GenBank/DDBJ whole genome shotgun (WGS) entry which is preliminary data.</text>
</comment>
<gene>
    <name evidence="6" type="ORF">HME9302_01840</name>
</gene>
<dbReference type="EMBL" id="QBKA01000002">
    <property type="protein sequence ID" value="RDC60626.1"/>
    <property type="molecule type" value="Genomic_DNA"/>
</dbReference>
<dbReference type="NCBIfam" id="TIGR01352">
    <property type="entry name" value="tonB_Cterm"/>
    <property type="match status" value="1"/>
</dbReference>
<evidence type="ECO:0000313" key="7">
    <source>
        <dbReference type="Proteomes" id="UP000253727"/>
    </source>
</evidence>
<proteinExistence type="predicted"/>
<evidence type="ECO:0000256" key="4">
    <source>
        <dbReference type="ARBA" id="ARBA00023136"/>
    </source>
</evidence>
<dbReference type="SUPFAM" id="SSF74653">
    <property type="entry name" value="TolA/TonB C-terminal domain"/>
    <property type="match status" value="1"/>
</dbReference>
<feature type="region of interest" description="Disordered" evidence="5">
    <location>
        <begin position="58"/>
        <end position="179"/>
    </location>
</feature>
<evidence type="ECO:0000256" key="3">
    <source>
        <dbReference type="ARBA" id="ARBA00022989"/>
    </source>
</evidence>
<keyword evidence="4" id="KW-0472">Membrane</keyword>
<protein>
    <submittedName>
        <fullName evidence="6">Uncharacterized protein</fullName>
    </submittedName>
</protein>
<dbReference type="InterPro" id="IPR006260">
    <property type="entry name" value="TonB/TolA_C"/>
</dbReference>
<dbReference type="Gene3D" id="3.30.1150.10">
    <property type="match status" value="1"/>
</dbReference>
<feature type="compositionally biased region" description="Low complexity" evidence="5">
    <location>
        <begin position="88"/>
        <end position="102"/>
    </location>
</feature>
<organism evidence="6 7">
    <name type="scientific">Alteripontixanthobacter maritimus</name>
    <dbReference type="NCBI Taxonomy" id="2161824"/>
    <lineage>
        <taxon>Bacteria</taxon>
        <taxon>Pseudomonadati</taxon>
        <taxon>Pseudomonadota</taxon>
        <taxon>Alphaproteobacteria</taxon>
        <taxon>Sphingomonadales</taxon>
        <taxon>Erythrobacteraceae</taxon>
        <taxon>Alteripontixanthobacter</taxon>
    </lineage>
</organism>
<dbReference type="OrthoDB" id="7390536at2"/>
<evidence type="ECO:0000256" key="5">
    <source>
        <dbReference type="SAM" id="MobiDB-lite"/>
    </source>
</evidence>
<accession>A0A369QBL1</accession>
<comment type="subcellular location">
    <subcellularLocation>
        <location evidence="1">Membrane</location>
        <topology evidence="1">Single-pass membrane protein</topology>
    </subcellularLocation>
</comment>
<reference evidence="6 7" key="1">
    <citation type="submission" date="2018-04" db="EMBL/GenBank/DDBJ databases">
        <title>Altererythrobacter sp. HME9302 genome sequencing and assembly.</title>
        <authorList>
            <person name="Kang H."/>
            <person name="Kim H."/>
            <person name="Joh K."/>
        </authorList>
    </citation>
    <scope>NUCLEOTIDE SEQUENCE [LARGE SCALE GENOMIC DNA]</scope>
    <source>
        <strain evidence="6 7">HME9302</strain>
    </source>
</reference>
<feature type="compositionally biased region" description="Low complexity" evidence="5">
    <location>
        <begin position="109"/>
        <end position="124"/>
    </location>
</feature>
<feature type="compositionally biased region" description="Gly residues" evidence="5">
    <location>
        <begin position="125"/>
        <end position="145"/>
    </location>
</feature>
<dbReference type="Proteomes" id="UP000253727">
    <property type="component" value="Unassembled WGS sequence"/>
</dbReference>